<reference evidence="1" key="1">
    <citation type="journal article" date="2014" name="Int. J. Syst. Evol. Microbiol.">
        <title>Complete genome sequence of Corynebacterium casei LMG S-19264T (=DSM 44701T), isolated from a smear-ripened cheese.</title>
        <authorList>
            <consortium name="US DOE Joint Genome Institute (JGI-PGF)"/>
            <person name="Walter F."/>
            <person name="Albersmeier A."/>
            <person name="Kalinowski J."/>
            <person name="Ruckert C."/>
        </authorList>
    </citation>
    <scope>NUCLEOTIDE SEQUENCE</scope>
    <source>
        <strain evidence="1">CGMCC 1.12997</strain>
    </source>
</reference>
<dbReference type="AlphaFoldDB" id="A0A917HPW6"/>
<proteinExistence type="predicted"/>
<organism evidence="1 2">
    <name type="scientific">Edaphobacter dinghuensis</name>
    <dbReference type="NCBI Taxonomy" id="1560005"/>
    <lineage>
        <taxon>Bacteria</taxon>
        <taxon>Pseudomonadati</taxon>
        <taxon>Acidobacteriota</taxon>
        <taxon>Terriglobia</taxon>
        <taxon>Terriglobales</taxon>
        <taxon>Acidobacteriaceae</taxon>
        <taxon>Edaphobacter</taxon>
    </lineage>
</organism>
<dbReference type="EMBL" id="BMGT01000004">
    <property type="protein sequence ID" value="GGG86615.1"/>
    <property type="molecule type" value="Genomic_DNA"/>
</dbReference>
<name>A0A917HPW6_9BACT</name>
<accession>A0A917HPW6</accession>
<evidence type="ECO:0000313" key="1">
    <source>
        <dbReference type="EMBL" id="GGG86615.1"/>
    </source>
</evidence>
<sequence>MPKVAYQTFNFRPDSLALINTCNQIIAEYQAAGFVLTLRQLYYQLVSRDVIANRQQEYKRVGSIINDARLAGLIDWNALEDRTRNVRSISHWESPESIIEAVAEQYRMDKWQDCEVRPEVWIEKDALVGVIEGVCEELDVSYFSCRGYTSQSEMWGAAQRFIRYARKGQRTHIIHLGDHDPSGQDMSRDIEERIRMFLSHHIGHSKHFEFTRIALNMDQIERYDPPPNPAKSTDSRFGKYRNEHGDESWELDALEPTVLAALIRAKVGELRDDDLYKRIEDEEGRHRELLGLAAQRWESVAEMLRE</sequence>
<evidence type="ECO:0000313" key="2">
    <source>
        <dbReference type="Proteomes" id="UP000647241"/>
    </source>
</evidence>
<dbReference type="Proteomes" id="UP000647241">
    <property type="component" value="Unassembled WGS sequence"/>
</dbReference>
<dbReference type="RefSeq" id="WP_188555365.1">
    <property type="nucleotide sequence ID" value="NZ_BMGT01000004.1"/>
</dbReference>
<reference evidence="1" key="2">
    <citation type="submission" date="2020-09" db="EMBL/GenBank/DDBJ databases">
        <authorList>
            <person name="Sun Q."/>
            <person name="Zhou Y."/>
        </authorList>
    </citation>
    <scope>NUCLEOTIDE SEQUENCE</scope>
    <source>
        <strain evidence="1">CGMCC 1.12997</strain>
    </source>
</reference>
<comment type="caution">
    <text evidence="1">The sequence shown here is derived from an EMBL/GenBank/DDBJ whole genome shotgun (WGS) entry which is preliminary data.</text>
</comment>
<keyword evidence="2" id="KW-1185">Reference proteome</keyword>
<gene>
    <name evidence="1" type="ORF">GCM10011585_33220</name>
</gene>
<protein>
    <submittedName>
        <fullName evidence="1">Uncharacterized protein</fullName>
    </submittedName>
</protein>